<evidence type="ECO:0000313" key="3">
    <source>
        <dbReference type="Proteomes" id="UP000707731"/>
    </source>
</evidence>
<keyword evidence="1" id="KW-0732">Signal</keyword>
<name>A0ABS0D9X8_9NOCA</name>
<proteinExistence type="predicted"/>
<reference evidence="2 3" key="1">
    <citation type="submission" date="2020-10" db="EMBL/GenBank/DDBJ databases">
        <title>Identification of Nocardia species via Next-generation sequencing and recognition of intraspecies genetic diversity.</title>
        <authorList>
            <person name="Li P."/>
            <person name="Li P."/>
            <person name="Lu B."/>
        </authorList>
    </citation>
    <scope>NUCLEOTIDE SEQUENCE [LARGE SCALE GENOMIC DNA]</scope>
    <source>
        <strain evidence="2 3">BJ06-0143</strain>
    </source>
</reference>
<feature type="signal peptide" evidence="1">
    <location>
        <begin position="1"/>
        <end position="22"/>
    </location>
</feature>
<dbReference type="Proteomes" id="UP000707731">
    <property type="component" value="Unassembled WGS sequence"/>
</dbReference>
<dbReference type="PROSITE" id="PS51257">
    <property type="entry name" value="PROKAR_LIPOPROTEIN"/>
    <property type="match status" value="1"/>
</dbReference>
<dbReference type="RefSeq" id="WP_195001886.1">
    <property type="nucleotide sequence ID" value="NZ_JADLQN010000001.1"/>
</dbReference>
<gene>
    <name evidence="2" type="ORF">IU449_12065</name>
</gene>
<sequence>MNRTGRVRAIPAWVVAGVFALAGCGNSPEDTAVPECGNIHFPESAHIVYQTGDQEFSGEAHVEVVAEFPAAQLADFTTASRLGEFTAGVPSNWQKHYWQDSGVADTLGAETNENFSDWDGTTGRQVVIHHLDADTVRVFTRGWC</sequence>
<feature type="chain" id="PRO_5045166589" description="Lipoprotein" evidence="1">
    <location>
        <begin position="23"/>
        <end position="144"/>
    </location>
</feature>
<evidence type="ECO:0008006" key="4">
    <source>
        <dbReference type="Google" id="ProtNLM"/>
    </source>
</evidence>
<evidence type="ECO:0000313" key="2">
    <source>
        <dbReference type="EMBL" id="MBF6355269.1"/>
    </source>
</evidence>
<keyword evidence="3" id="KW-1185">Reference proteome</keyword>
<dbReference type="EMBL" id="JADLQN010000001">
    <property type="protein sequence ID" value="MBF6355269.1"/>
    <property type="molecule type" value="Genomic_DNA"/>
</dbReference>
<comment type="caution">
    <text evidence="2">The sequence shown here is derived from an EMBL/GenBank/DDBJ whole genome shotgun (WGS) entry which is preliminary data.</text>
</comment>
<accession>A0ABS0D9X8</accession>
<organism evidence="2 3">
    <name type="scientific">Nocardia higoensis</name>
    <dbReference type="NCBI Taxonomy" id="228599"/>
    <lineage>
        <taxon>Bacteria</taxon>
        <taxon>Bacillati</taxon>
        <taxon>Actinomycetota</taxon>
        <taxon>Actinomycetes</taxon>
        <taxon>Mycobacteriales</taxon>
        <taxon>Nocardiaceae</taxon>
        <taxon>Nocardia</taxon>
    </lineage>
</organism>
<evidence type="ECO:0000256" key="1">
    <source>
        <dbReference type="SAM" id="SignalP"/>
    </source>
</evidence>
<protein>
    <recommendedName>
        <fullName evidence="4">Lipoprotein</fullName>
    </recommendedName>
</protein>